<dbReference type="eggNOG" id="ENOG502S5XR">
    <property type="taxonomic scope" value="Eukaryota"/>
</dbReference>
<organism evidence="1 2">
    <name type="scientific">Theileria equi strain WA</name>
    <dbReference type="NCBI Taxonomy" id="1537102"/>
    <lineage>
        <taxon>Eukaryota</taxon>
        <taxon>Sar</taxon>
        <taxon>Alveolata</taxon>
        <taxon>Apicomplexa</taxon>
        <taxon>Aconoidasida</taxon>
        <taxon>Piroplasmida</taxon>
        <taxon>Theileriidae</taxon>
        <taxon>Theileria</taxon>
    </lineage>
</organism>
<name>L1LE81_THEEQ</name>
<dbReference type="AlphaFoldDB" id="L1LE81"/>
<dbReference type="RefSeq" id="XP_004833041.1">
    <property type="nucleotide sequence ID" value="XM_004832984.1"/>
</dbReference>
<gene>
    <name evidence="1" type="ORF">BEWA_036250</name>
</gene>
<dbReference type="KEGG" id="beq:BEWA_036250"/>
<accession>L1LE81</accession>
<dbReference type="EMBL" id="ACOU01000002">
    <property type="protein sequence ID" value="EKX73589.1"/>
    <property type="molecule type" value="Genomic_DNA"/>
</dbReference>
<dbReference type="GeneID" id="15806512"/>
<reference evidence="1 2" key="1">
    <citation type="journal article" date="2012" name="BMC Genomics">
        <title>Comparative genomic analysis and phylogenetic position of Theileria equi.</title>
        <authorList>
            <person name="Kappmeyer L.S."/>
            <person name="Thiagarajan M."/>
            <person name="Herndon D.R."/>
            <person name="Ramsay J.D."/>
            <person name="Caler E."/>
            <person name="Djikeng A."/>
            <person name="Gillespie J.J."/>
            <person name="Lau A.O."/>
            <person name="Roalson E.H."/>
            <person name="Silva J.C."/>
            <person name="Silva M.G."/>
            <person name="Suarez C.E."/>
            <person name="Ueti M.W."/>
            <person name="Nene V.M."/>
            <person name="Mealey R.H."/>
            <person name="Knowles D.P."/>
            <person name="Brayton K.A."/>
        </authorList>
    </citation>
    <scope>NUCLEOTIDE SEQUENCE [LARGE SCALE GENOMIC DNA]</scope>
    <source>
        <strain evidence="1 2">WA</strain>
    </source>
</reference>
<comment type="caution">
    <text evidence="1">The sequence shown here is derived from an EMBL/GenBank/DDBJ whole genome shotgun (WGS) entry which is preliminary data.</text>
</comment>
<proteinExistence type="predicted"/>
<evidence type="ECO:0000313" key="1">
    <source>
        <dbReference type="EMBL" id="EKX73589.1"/>
    </source>
</evidence>
<sequence length="177" mass="20776">MANEAVLSEIADIDTQLKNWFLFRRIQAERSLSIKKLLDANNFIGLAGNNSNVPVTDRVLWHDIVNGRPELEDELSLNAREMKADKYMDIFKQSCDIDNECRLPGSLYFQCLQNHFKASISERFPKCQADFDKFNQCRNKLKEQQEMFIQEAIKRQDEQDSLAKKLFERRVELVKKL</sequence>
<protein>
    <submittedName>
        <fullName evidence="1">Uncharacterized protein</fullName>
    </submittedName>
</protein>
<dbReference type="Proteomes" id="UP000031512">
    <property type="component" value="Unassembled WGS sequence"/>
</dbReference>
<dbReference type="VEuPathDB" id="PiroplasmaDB:BEWA_036250"/>
<dbReference type="STRING" id="1537102.L1LE81"/>
<evidence type="ECO:0000313" key="2">
    <source>
        <dbReference type="Proteomes" id="UP000031512"/>
    </source>
</evidence>
<keyword evidence="2" id="KW-1185">Reference proteome</keyword>
<dbReference type="OrthoDB" id="427429at2759"/>